<dbReference type="Proteomes" id="UP000241085">
    <property type="component" value="Unassembled WGS sequence"/>
</dbReference>
<feature type="region of interest" description="Disordered" evidence="1">
    <location>
        <begin position="1"/>
        <end position="22"/>
    </location>
</feature>
<evidence type="ECO:0000256" key="1">
    <source>
        <dbReference type="SAM" id="MobiDB-lite"/>
    </source>
</evidence>
<organism evidence="2 3">
    <name type="scientific">Rathayibacter caricis DSM 15933</name>
    <dbReference type="NCBI Taxonomy" id="1328867"/>
    <lineage>
        <taxon>Bacteria</taxon>
        <taxon>Bacillati</taxon>
        <taxon>Actinomycetota</taxon>
        <taxon>Actinomycetes</taxon>
        <taxon>Micrococcales</taxon>
        <taxon>Microbacteriaceae</taxon>
        <taxon>Rathayibacter</taxon>
    </lineage>
</organism>
<dbReference type="EMBL" id="PZPL01000001">
    <property type="protein sequence ID" value="PTL73726.1"/>
    <property type="molecule type" value="Genomic_DNA"/>
</dbReference>
<dbReference type="AlphaFoldDB" id="A0A2T4UW14"/>
<comment type="caution">
    <text evidence="2">The sequence shown here is derived from an EMBL/GenBank/DDBJ whole genome shotgun (WGS) entry which is preliminary data.</text>
</comment>
<protein>
    <recommendedName>
        <fullName evidence="4">ATP/GTP-binding protein</fullName>
    </recommendedName>
</protein>
<reference evidence="2 3" key="1">
    <citation type="submission" date="2018-03" db="EMBL/GenBank/DDBJ databases">
        <title>Bacteriophage NCPPB3778 and a type I-E CRISPR drive the evolution of the US Biological Select Agent, Rathayibacter toxicus.</title>
        <authorList>
            <person name="Davis E.W.II."/>
            <person name="Tabima J.F."/>
            <person name="Weisberg A.J."/>
            <person name="Dantas Lopes L."/>
            <person name="Wiseman M.S."/>
            <person name="Wiseman M.S."/>
            <person name="Pupko T."/>
            <person name="Belcher M.S."/>
            <person name="Sechler A.J."/>
            <person name="Tancos M.A."/>
            <person name="Schroeder B.K."/>
            <person name="Murray T.D."/>
            <person name="Luster D.G."/>
            <person name="Schneider W.L."/>
            <person name="Rogers E."/>
            <person name="Andreote F.D."/>
            <person name="Grunwald N.J."/>
            <person name="Putnam M.L."/>
            <person name="Chang J.H."/>
        </authorList>
    </citation>
    <scope>NUCLEOTIDE SEQUENCE [LARGE SCALE GENOMIC DNA]</scope>
    <source>
        <strain evidence="2 3">DSM 15933</strain>
    </source>
</reference>
<accession>A0A2T4UW14</accession>
<keyword evidence="3" id="KW-1185">Reference proteome</keyword>
<evidence type="ECO:0000313" key="2">
    <source>
        <dbReference type="EMBL" id="PTL73726.1"/>
    </source>
</evidence>
<gene>
    <name evidence="2" type="ORF">C1I63_13340</name>
</gene>
<proteinExistence type="predicted"/>
<evidence type="ECO:0008006" key="4">
    <source>
        <dbReference type="Google" id="ProtNLM"/>
    </source>
</evidence>
<sequence>MPRSNRPRGSRREGDDEPRDLSQMMAGWRRTEVRSGRDWNVQPVSSARAVKNYLCPGCGQTIDIGLAHVVVWRGDGALGDAADLAGRRHWHNHCWRIQGAR</sequence>
<name>A0A2T4UW14_9MICO</name>
<dbReference type="RefSeq" id="WP_055792532.1">
    <property type="nucleotide sequence ID" value="NZ_PZPL01000001.1"/>
</dbReference>
<evidence type="ECO:0000313" key="3">
    <source>
        <dbReference type="Proteomes" id="UP000241085"/>
    </source>
</evidence>